<organism evidence="2 3">
    <name type="scientific">Didymosphaeria variabile</name>
    <dbReference type="NCBI Taxonomy" id="1932322"/>
    <lineage>
        <taxon>Eukaryota</taxon>
        <taxon>Fungi</taxon>
        <taxon>Dikarya</taxon>
        <taxon>Ascomycota</taxon>
        <taxon>Pezizomycotina</taxon>
        <taxon>Dothideomycetes</taxon>
        <taxon>Pleosporomycetidae</taxon>
        <taxon>Pleosporales</taxon>
        <taxon>Massarineae</taxon>
        <taxon>Didymosphaeriaceae</taxon>
        <taxon>Didymosphaeria</taxon>
    </lineage>
</organism>
<dbReference type="Proteomes" id="UP001140513">
    <property type="component" value="Unassembled WGS sequence"/>
</dbReference>
<keyword evidence="3" id="KW-1185">Reference proteome</keyword>
<evidence type="ECO:0000256" key="1">
    <source>
        <dbReference type="SAM" id="MobiDB-lite"/>
    </source>
</evidence>
<evidence type="ECO:0000313" key="2">
    <source>
        <dbReference type="EMBL" id="KAJ4352591.1"/>
    </source>
</evidence>
<dbReference type="EMBL" id="JAPEUX010000005">
    <property type="protein sequence ID" value="KAJ4352591.1"/>
    <property type="molecule type" value="Genomic_DNA"/>
</dbReference>
<dbReference type="OrthoDB" id="16820at2759"/>
<dbReference type="RefSeq" id="XP_056070947.1">
    <property type="nucleotide sequence ID" value="XM_056216700.1"/>
</dbReference>
<sequence>MTMAVEDGAIIGRLLGQLNRQLSQGVIPASLQRESISSVLGLYEKSQKRRTTTNVKGAINNRSFYHMPDGPEQEARDAELARHTWTDETSDYMWCNMAYNKELLGTDSLSNADALFDDWLETVHPKMAKLERDSSGGEGTRDGLGVRPPHHSGAVSC</sequence>
<gene>
    <name evidence="2" type="ORF">N0V89_007940</name>
</gene>
<reference evidence="2" key="1">
    <citation type="submission" date="2022-10" db="EMBL/GenBank/DDBJ databases">
        <title>Tapping the CABI collections for fungal endophytes: first genome assemblies for Collariella, Neodidymelliopsis, Ascochyta clinopodiicola, Didymella pomorum, Didymosphaeria variabile, Neocosmospora piperis and Neocucurbitaria cava.</title>
        <authorList>
            <person name="Hill R."/>
        </authorList>
    </citation>
    <scope>NUCLEOTIDE SEQUENCE</scope>
    <source>
        <strain evidence="2">IMI 356815</strain>
    </source>
</reference>
<accession>A0A9W8XL47</accession>
<name>A0A9W8XL47_9PLEO</name>
<dbReference type="AlphaFoldDB" id="A0A9W8XL47"/>
<proteinExistence type="predicted"/>
<feature type="compositionally biased region" description="Basic and acidic residues" evidence="1">
    <location>
        <begin position="127"/>
        <end position="141"/>
    </location>
</feature>
<protein>
    <submittedName>
        <fullName evidence="2">Uncharacterized protein</fullName>
    </submittedName>
</protein>
<comment type="caution">
    <text evidence="2">The sequence shown here is derived from an EMBL/GenBank/DDBJ whole genome shotgun (WGS) entry which is preliminary data.</text>
</comment>
<dbReference type="GeneID" id="80911470"/>
<evidence type="ECO:0000313" key="3">
    <source>
        <dbReference type="Proteomes" id="UP001140513"/>
    </source>
</evidence>
<feature type="region of interest" description="Disordered" evidence="1">
    <location>
        <begin position="127"/>
        <end position="157"/>
    </location>
</feature>